<dbReference type="InterPro" id="IPR010566">
    <property type="entry name" value="Haemolys_ca-bd"/>
</dbReference>
<evidence type="ECO:0000259" key="4">
    <source>
        <dbReference type="Pfam" id="PF06594"/>
    </source>
</evidence>
<sequence length="345" mass="36249">DDVMDAGAGSNRLEGGAGNDTLRVAYNANNNVFVGGTGDDTMYGSYGSDTYVFNLGDGKDTIIETSTYAGAIDVLAFGEGIKASDIVATKRGMDLVFAHVNGQDEVAVKNWFGSIASSSGEATDRLIEQVTFADGTVWTLDDLRQRGYVSQGGAGNDTLNGWAGNDIMLGGEGDDVMDAGAGSNRLEGGAGNDTLRVAYNANNNVFVGGTGDDVMYGSYGSDTYLFNLGDGKDTIVETSTYNGATDTLLFGQDITADQLWFRRVGADLEVSIVGTQDSTTVKNWYGGAGYQIEQFKTADGSTLLSGQVNALVSAMASFTQPAANETYLPPDYADVLRPVIAANWH</sequence>
<gene>
    <name evidence="5" type="ORF">ABIC75_004465</name>
</gene>
<keyword evidence="2" id="KW-0964">Secreted</keyword>
<dbReference type="PANTHER" id="PTHR38340:SF1">
    <property type="entry name" value="S-LAYER PROTEIN"/>
    <property type="match status" value="1"/>
</dbReference>
<evidence type="ECO:0000256" key="2">
    <source>
        <dbReference type="ARBA" id="ARBA00022525"/>
    </source>
</evidence>
<evidence type="ECO:0000256" key="3">
    <source>
        <dbReference type="ARBA" id="ARBA00022837"/>
    </source>
</evidence>
<feature type="domain" description="Haemolysin-type calcium binding-related" evidence="4">
    <location>
        <begin position="267"/>
        <end position="303"/>
    </location>
</feature>
<comment type="subcellular location">
    <subcellularLocation>
        <location evidence="1">Secreted</location>
    </subcellularLocation>
</comment>
<keyword evidence="3" id="KW-0106">Calcium</keyword>
<organism evidence="5 6">
    <name type="scientific">Dyella japonica</name>
    <dbReference type="NCBI Taxonomy" id="231455"/>
    <lineage>
        <taxon>Bacteria</taxon>
        <taxon>Pseudomonadati</taxon>
        <taxon>Pseudomonadota</taxon>
        <taxon>Gammaproteobacteria</taxon>
        <taxon>Lysobacterales</taxon>
        <taxon>Rhodanobacteraceae</taxon>
        <taxon>Dyella</taxon>
    </lineage>
</organism>
<accession>A0ABV2K0W4</accession>
<dbReference type="InterPro" id="IPR050557">
    <property type="entry name" value="RTX_toxin/Mannuronan_C5-epim"/>
</dbReference>
<dbReference type="PANTHER" id="PTHR38340">
    <property type="entry name" value="S-LAYER PROTEIN"/>
    <property type="match status" value="1"/>
</dbReference>
<dbReference type="RefSeq" id="WP_354016057.1">
    <property type="nucleotide sequence ID" value="NZ_JBEPMU010000008.1"/>
</dbReference>
<dbReference type="Gene3D" id="2.150.10.10">
    <property type="entry name" value="Serralysin-like metalloprotease, C-terminal"/>
    <property type="match status" value="3"/>
</dbReference>
<keyword evidence="6" id="KW-1185">Reference proteome</keyword>
<dbReference type="InterPro" id="IPR011049">
    <property type="entry name" value="Serralysin-like_metalloprot_C"/>
</dbReference>
<evidence type="ECO:0000313" key="5">
    <source>
        <dbReference type="EMBL" id="MET3654717.1"/>
    </source>
</evidence>
<evidence type="ECO:0000313" key="6">
    <source>
        <dbReference type="Proteomes" id="UP001549184"/>
    </source>
</evidence>
<dbReference type="Pfam" id="PF06594">
    <property type="entry name" value="HCBP_related"/>
    <property type="match status" value="2"/>
</dbReference>
<dbReference type="InterPro" id="IPR001343">
    <property type="entry name" value="Hemolysn_Ca-bd"/>
</dbReference>
<dbReference type="PRINTS" id="PR00313">
    <property type="entry name" value="CABNDNGRPT"/>
</dbReference>
<comment type="caution">
    <text evidence="5">The sequence shown here is derived from an EMBL/GenBank/DDBJ whole genome shotgun (WGS) entry which is preliminary data.</text>
</comment>
<feature type="domain" description="Haemolysin-type calcium binding-related" evidence="4">
    <location>
        <begin position="94"/>
        <end position="142"/>
    </location>
</feature>
<dbReference type="Pfam" id="PF00353">
    <property type="entry name" value="HemolysinCabind"/>
    <property type="match status" value="4"/>
</dbReference>
<proteinExistence type="predicted"/>
<name>A0ABV2K0W4_9GAMM</name>
<dbReference type="SUPFAM" id="SSF51120">
    <property type="entry name" value="beta-Roll"/>
    <property type="match status" value="2"/>
</dbReference>
<feature type="non-terminal residue" evidence="5">
    <location>
        <position position="1"/>
    </location>
</feature>
<reference evidence="5 6" key="1">
    <citation type="submission" date="2024-06" db="EMBL/GenBank/DDBJ databases">
        <title>Sorghum-associated microbial communities from plants grown in Nebraska, USA.</title>
        <authorList>
            <person name="Schachtman D."/>
        </authorList>
    </citation>
    <scope>NUCLEOTIDE SEQUENCE [LARGE SCALE GENOMIC DNA]</scope>
    <source>
        <strain evidence="5 6">1073</strain>
    </source>
</reference>
<evidence type="ECO:0000256" key="1">
    <source>
        <dbReference type="ARBA" id="ARBA00004613"/>
    </source>
</evidence>
<dbReference type="EMBL" id="JBEPMU010000008">
    <property type="protein sequence ID" value="MET3654717.1"/>
    <property type="molecule type" value="Genomic_DNA"/>
</dbReference>
<dbReference type="Proteomes" id="UP001549184">
    <property type="component" value="Unassembled WGS sequence"/>
</dbReference>
<protein>
    <submittedName>
        <fullName evidence="5">Ca2+-binding RTX toxin-like protein</fullName>
    </submittedName>
</protein>